<comment type="subunit">
    <text evidence="9">Homodimer or homotetramer.</text>
</comment>
<comment type="pathway">
    <text evidence="2 9">Carbohydrate degradation; glycolysis; D-glyceraldehyde 3-phosphate and glycerone phosphate from D-glucose: step 3/4.</text>
</comment>
<dbReference type="EMBL" id="JAWDIO010000002">
    <property type="protein sequence ID" value="MDU0353806.1"/>
    <property type="molecule type" value="Genomic_DNA"/>
</dbReference>
<evidence type="ECO:0000256" key="4">
    <source>
        <dbReference type="ARBA" id="ARBA00022679"/>
    </source>
</evidence>
<keyword evidence="5 9" id="KW-0479">Metal-binding</keyword>
<evidence type="ECO:0000256" key="7">
    <source>
        <dbReference type="ARBA" id="ARBA00022842"/>
    </source>
</evidence>
<feature type="binding site" evidence="9">
    <location>
        <begin position="106"/>
        <end position="109"/>
    </location>
    <ligand>
        <name>ATP</name>
        <dbReference type="ChEBI" id="CHEBI:30616"/>
    </ligand>
</feature>
<feature type="binding site" evidence="9">
    <location>
        <position position="166"/>
    </location>
    <ligand>
        <name>substrate</name>
        <note>ligand shared between dimeric partners</note>
    </ligand>
</feature>
<keyword evidence="4 9" id="KW-0808">Transferase</keyword>
<dbReference type="Gene3D" id="3.40.50.460">
    <property type="entry name" value="Phosphofructokinase domain"/>
    <property type="match status" value="1"/>
</dbReference>
<keyword evidence="7 9" id="KW-0460">Magnesium</keyword>
<dbReference type="Proteomes" id="UP001247805">
    <property type="component" value="Unassembled WGS sequence"/>
</dbReference>
<feature type="binding site" description="in other chain" evidence="9">
    <location>
        <begin position="275"/>
        <end position="278"/>
    </location>
    <ligand>
        <name>substrate</name>
        <note>ligand shared between dimeric partners</note>
    </ligand>
</feature>
<dbReference type="NCBIfam" id="NF002872">
    <property type="entry name" value="PRK03202.1"/>
    <property type="match status" value="1"/>
</dbReference>
<comment type="subcellular location">
    <subcellularLocation>
        <location evidence="9">Cytoplasm</location>
    </subcellularLocation>
</comment>
<dbReference type="PROSITE" id="PS00433">
    <property type="entry name" value="PHOSPHOFRUCTOKINASE"/>
    <property type="match status" value="1"/>
</dbReference>
<feature type="binding site" description="in other chain" evidence="9">
    <location>
        <begin position="173"/>
        <end position="175"/>
    </location>
    <ligand>
        <name>substrate</name>
        <note>ligand shared between dimeric partners</note>
    </ligand>
</feature>
<organism evidence="11 12">
    <name type="scientific">Paraglaciecola aquimarina</name>
    <dbReference type="NCBI Taxonomy" id="1235557"/>
    <lineage>
        <taxon>Bacteria</taxon>
        <taxon>Pseudomonadati</taxon>
        <taxon>Pseudomonadota</taxon>
        <taxon>Gammaproteobacteria</taxon>
        <taxon>Alteromonadales</taxon>
        <taxon>Alteromonadaceae</taxon>
        <taxon>Paraglaciecola</taxon>
    </lineage>
</organism>
<name>A0ABU3SUW8_9ALTE</name>
<evidence type="ECO:0000256" key="8">
    <source>
        <dbReference type="ARBA" id="ARBA00023152"/>
    </source>
</evidence>
<reference evidence="11 12" key="1">
    <citation type="submission" date="2023-10" db="EMBL/GenBank/DDBJ databases">
        <title>Glaciecola aquimarina strain GGW-M5 nov., isolated from a coastal seawater.</title>
        <authorList>
            <person name="Bayburt H."/>
            <person name="Kim J.M."/>
            <person name="Choi B.J."/>
            <person name="Jeon C.O."/>
        </authorList>
    </citation>
    <scope>NUCLEOTIDE SEQUENCE [LARGE SCALE GENOMIC DNA]</scope>
    <source>
        <strain evidence="11 12">KCTC 32108</strain>
    </source>
</reference>
<dbReference type="HAMAP" id="MF_01976">
    <property type="entry name" value="Phosphofructokinase_III"/>
    <property type="match status" value="1"/>
</dbReference>
<dbReference type="RefSeq" id="WP_316025454.1">
    <property type="nucleotide sequence ID" value="NZ_JAWDIO010000002.1"/>
</dbReference>
<evidence type="ECO:0000256" key="1">
    <source>
        <dbReference type="ARBA" id="ARBA00001946"/>
    </source>
</evidence>
<dbReference type="InterPro" id="IPR012003">
    <property type="entry name" value="ATP_PFK_prok-type"/>
</dbReference>
<evidence type="ECO:0000256" key="9">
    <source>
        <dbReference type="HAMAP-Rule" id="MF_01976"/>
    </source>
</evidence>
<dbReference type="Pfam" id="PF00365">
    <property type="entry name" value="PFK"/>
    <property type="match status" value="1"/>
</dbReference>
<dbReference type="InterPro" id="IPR035966">
    <property type="entry name" value="PKF_sf"/>
</dbReference>
<feature type="binding site" evidence="9">
    <location>
        <position position="107"/>
    </location>
    <ligand>
        <name>Mg(2+)</name>
        <dbReference type="ChEBI" id="CHEBI:18420"/>
        <note>catalytic</note>
    </ligand>
</feature>
<comment type="function">
    <text evidence="9">Catalyzes the phosphorylation of D-fructose 6-phosphate to fructose 1,6-bisphosphate by ATP, the first committing step of glycolysis.</text>
</comment>
<dbReference type="InterPro" id="IPR012829">
    <property type="entry name" value="Phosphofructokinase_III"/>
</dbReference>
<comment type="catalytic activity">
    <reaction evidence="9">
        <text>beta-D-fructose 6-phosphate + ATP = beta-D-fructose 1,6-bisphosphate + ADP + H(+)</text>
        <dbReference type="Rhea" id="RHEA:16109"/>
        <dbReference type="ChEBI" id="CHEBI:15378"/>
        <dbReference type="ChEBI" id="CHEBI:30616"/>
        <dbReference type="ChEBI" id="CHEBI:32966"/>
        <dbReference type="ChEBI" id="CHEBI:57634"/>
        <dbReference type="ChEBI" id="CHEBI:456216"/>
        <dbReference type="EC" id="2.7.1.11"/>
    </reaction>
</comment>
<comment type="caution">
    <text evidence="11">The sequence shown here is derived from an EMBL/GenBank/DDBJ whole genome shotgun (WGS) entry which is preliminary data.</text>
</comment>
<comment type="similarity">
    <text evidence="9">Belongs to the phosphofructokinase type A (PFKA) family. Mixed-substrate PFK group III subfamily.</text>
</comment>
<gene>
    <name evidence="9" type="primary">pfkA</name>
    <name evidence="11" type="ORF">RS130_07580</name>
</gene>
<keyword evidence="9" id="KW-0067">ATP-binding</keyword>
<feature type="binding site" evidence="9">
    <location>
        <position position="269"/>
    </location>
    <ligand>
        <name>substrate</name>
        <note>ligand shared between dimeric partners</note>
    </ligand>
</feature>
<accession>A0ABU3SUW8</accession>
<dbReference type="EC" id="2.7.1.11" evidence="9"/>
<dbReference type="SUPFAM" id="SSF53784">
    <property type="entry name" value="Phosphofructokinase"/>
    <property type="match status" value="1"/>
</dbReference>
<keyword evidence="12" id="KW-1185">Reference proteome</keyword>
<dbReference type="InterPro" id="IPR015912">
    <property type="entry name" value="Phosphofructokinase_CS"/>
</dbReference>
<dbReference type="PIRSF" id="PIRSF000532">
    <property type="entry name" value="ATP_PFK_prok"/>
    <property type="match status" value="1"/>
</dbReference>
<keyword evidence="3 9" id="KW-0963">Cytoplasm</keyword>
<dbReference type="PRINTS" id="PR00476">
    <property type="entry name" value="PHFRCTKINASE"/>
</dbReference>
<protein>
    <recommendedName>
        <fullName evidence="9">ATP-dependent 6-phosphofructokinase</fullName>
        <shortName evidence="9">ATP-PFK</shortName>
        <shortName evidence="9">Phosphofructokinase</shortName>
        <ecNumber evidence="9">2.7.1.11</ecNumber>
    </recommendedName>
    <alternativeName>
        <fullName evidence="9">Phosphohexokinase</fullName>
    </alternativeName>
</protein>
<dbReference type="Gene3D" id="3.40.50.450">
    <property type="match status" value="1"/>
</dbReference>
<feature type="site" description="Important for substrate specificity; cannot use PPi as phosphoryl donor" evidence="9">
    <location>
        <position position="108"/>
    </location>
</feature>
<dbReference type="PANTHER" id="PTHR13697:SF52">
    <property type="entry name" value="ATP-DEPENDENT 6-PHOSPHOFRUCTOKINASE 3"/>
    <property type="match status" value="1"/>
</dbReference>
<comment type="cofactor">
    <cofactor evidence="1 9">
        <name>Mg(2+)</name>
        <dbReference type="ChEBI" id="CHEBI:18420"/>
    </cofactor>
</comment>
<evidence type="ECO:0000256" key="5">
    <source>
        <dbReference type="ARBA" id="ARBA00022723"/>
    </source>
</evidence>
<evidence type="ECO:0000259" key="10">
    <source>
        <dbReference type="Pfam" id="PF00365"/>
    </source>
</evidence>
<evidence type="ECO:0000313" key="11">
    <source>
        <dbReference type="EMBL" id="MDU0353806.1"/>
    </source>
</evidence>
<keyword evidence="6 9" id="KW-0418">Kinase</keyword>
<comment type="caution">
    <text evidence="9">Lacks conserved residue(s) required for the propagation of feature annotation.</text>
</comment>
<evidence type="ECO:0000256" key="2">
    <source>
        <dbReference type="ARBA" id="ARBA00004679"/>
    </source>
</evidence>
<feature type="binding site" evidence="9">
    <location>
        <position position="11"/>
    </location>
    <ligand>
        <name>ATP</name>
        <dbReference type="ChEBI" id="CHEBI:30616"/>
    </ligand>
</feature>
<dbReference type="InterPro" id="IPR022953">
    <property type="entry name" value="ATP_PFK"/>
</dbReference>
<evidence type="ECO:0000313" key="12">
    <source>
        <dbReference type="Proteomes" id="UP001247805"/>
    </source>
</evidence>
<feature type="domain" description="Phosphofructokinase" evidence="10">
    <location>
        <begin position="3"/>
        <end position="301"/>
    </location>
</feature>
<proteinExistence type="inferred from homology"/>
<keyword evidence="8 9" id="KW-0324">Glycolysis</keyword>
<dbReference type="GO" id="GO:0003872">
    <property type="term" value="F:6-phosphofructokinase activity"/>
    <property type="evidence" value="ECO:0007669"/>
    <property type="project" value="UniProtKB-EC"/>
</dbReference>
<feature type="binding site" description="in other chain" evidence="9">
    <location>
        <begin position="129"/>
        <end position="131"/>
    </location>
    <ligand>
        <name>substrate</name>
        <note>ligand shared between dimeric partners</note>
    </ligand>
</feature>
<dbReference type="InterPro" id="IPR000023">
    <property type="entry name" value="Phosphofructokinase_dom"/>
</dbReference>
<keyword evidence="9" id="KW-0547">Nucleotide-binding</keyword>
<evidence type="ECO:0000256" key="6">
    <source>
        <dbReference type="ARBA" id="ARBA00022777"/>
    </source>
</evidence>
<feature type="active site" description="Proton acceptor" evidence="9">
    <location>
        <position position="131"/>
    </location>
</feature>
<feature type="binding site" description="in other chain" evidence="9">
    <location>
        <position position="225"/>
    </location>
    <ligand>
        <name>substrate</name>
        <note>ligand shared between dimeric partners</note>
    </ligand>
</feature>
<dbReference type="PANTHER" id="PTHR13697">
    <property type="entry name" value="PHOSPHOFRUCTOKINASE"/>
    <property type="match status" value="1"/>
</dbReference>
<evidence type="ECO:0000256" key="3">
    <source>
        <dbReference type="ARBA" id="ARBA00022490"/>
    </source>
</evidence>
<sequence>MMRVGILTGGGDCQGLNATIRAVGKSLMLNYNGQIIGIEEGFAGLLERKVRELTYTDCSGILALGGTILGSSNTANPFNYKGKDCSAQVVAYYHELGLDSLVIMGGDGTMSIGYELSKLGMNIIGVPKTIDNDLMCTERTFGFETAVSVATEALDRLRTTGHSHKRVMILETMGRYAGWIALHAGIAGGADVILLPEFPYDIDEIVSACRLRASEQQYSIIVVAEGAKPQHGSMVVQQTIADSPDPIRLGGIAENLKSQLEQHLKVEVRATSLGHIQRGGSPTANDRIFATNIGTYAADLIARKHYGQIVVQQQNRLTSVPLQQVANQTKAVTLEDTTLQSALALGINFGCSELKPNLR</sequence>